<reference evidence="2" key="1">
    <citation type="journal article" date="2020" name="Nature">
        <title>Giant virus diversity and host interactions through global metagenomics.</title>
        <authorList>
            <person name="Schulz F."/>
            <person name="Roux S."/>
            <person name="Paez-Espino D."/>
            <person name="Jungbluth S."/>
            <person name="Walsh D.A."/>
            <person name="Denef V.J."/>
            <person name="McMahon K.D."/>
            <person name="Konstantinidis K.T."/>
            <person name="Eloe-Fadrosh E.A."/>
            <person name="Kyrpides N.C."/>
            <person name="Woyke T."/>
        </authorList>
    </citation>
    <scope>NUCLEOTIDE SEQUENCE</scope>
    <source>
        <strain evidence="2">GVMAG-M-3300027769-26</strain>
    </source>
</reference>
<dbReference type="GO" id="GO:0051999">
    <property type="term" value="P:mannosyl-inositol phosphorylceramide biosynthetic process"/>
    <property type="evidence" value="ECO:0007669"/>
    <property type="project" value="TreeGrafter"/>
</dbReference>
<protein>
    <recommendedName>
        <fullName evidence="3">Glycosyltransferase</fullName>
    </recommendedName>
</protein>
<dbReference type="PANTHER" id="PTHR32385">
    <property type="entry name" value="MANNOSYL PHOSPHORYLINOSITOL CERAMIDE SYNTHASE"/>
    <property type="match status" value="1"/>
</dbReference>
<dbReference type="InterPro" id="IPR051706">
    <property type="entry name" value="Glycosyltransferase_domain"/>
</dbReference>
<dbReference type="EMBL" id="MN740459">
    <property type="protein sequence ID" value="QHU27556.1"/>
    <property type="molecule type" value="Genomic_DNA"/>
</dbReference>
<organism evidence="2">
    <name type="scientific">viral metagenome</name>
    <dbReference type="NCBI Taxonomy" id="1070528"/>
    <lineage>
        <taxon>unclassified sequences</taxon>
        <taxon>metagenomes</taxon>
        <taxon>organismal metagenomes</taxon>
    </lineage>
</organism>
<evidence type="ECO:0000256" key="1">
    <source>
        <dbReference type="ARBA" id="ARBA00022679"/>
    </source>
</evidence>
<evidence type="ECO:0000313" key="2">
    <source>
        <dbReference type="EMBL" id="QHU27556.1"/>
    </source>
</evidence>
<name>A0A6C0L9A4_9ZZZZ</name>
<dbReference type="InterPro" id="IPR007577">
    <property type="entry name" value="GlycoTrfase_DXD_sugar-bd_CS"/>
</dbReference>
<dbReference type="SUPFAM" id="SSF53448">
    <property type="entry name" value="Nucleotide-diphospho-sugar transferases"/>
    <property type="match status" value="1"/>
</dbReference>
<dbReference type="GO" id="GO:0016020">
    <property type="term" value="C:membrane"/>
    <property type="evidence" value="ECO:0007669"/>
    <property type="project" value="GOC"/>
</dbReference>
<dbReference type="InterPro" id="IPR029044">
    <property type="entry name" value="Nucleotide-diphossugar_trans"/>
</dbReference>
<dbReference type="AlphaFoldDB" id="A0A6C0L9A4"/>
<proteinExistence type="predicted"/>
<dbReference type="GO" id="GO:0000030">
    <property type="term" value="F:mannosyltransferase activity"/>
    <property type="evidence" value="ECO:0007669"/>
    <property type="project" value="TreeGrafter"/>
</dbReference>
<keyword evidence="1" id="KW-0808">Transferase</keyword>
<dbReference type="Gene3D" id="3.90.550.20">
    <property type="match status" value="1"/>
</dbReference>
<evidence type="ECO:0008006" key="3">
    <source>
        <dbReference type="Google" id="ProtNLM"/>
    </source>
</evidence>
<dbReference type="PANTHER" id="PTHR32385:SF15">
    <property type="entry name" value="INOSITOL PHOSPHOCERAMIDE MANNOSYLTRANSFERASE 1"/>
    <property type="match status" value="1"/>
</dbReference>
<sequence length="272" mass="32353">MIPKTIHQTWNDDPVPPIINYIREENAKLLKSRGYEIILWTDNMILKLINEHYPDFYKIYNSARTGVQRGDIARIILVYHYGGIYIDLDVLVLRDFAELLDMTRNTFYVSYEPAEQTKLIYNSDRYICNAFFAANKNNAFLHKLLRNIPEYINRHGYDLFNKFDIFGGYYILTNINDYDKEKREQDVFIIEDRELIFPINDLKLEGIPSAANDWAAVRSGKYPSKPIMVHYWIHGDFESKKLLKMFKPDGKYSIHENMYIFFKILYPNIEKN</sequence>
<accession>A0A6C0L9A4</accession>
<dbReference type="Pfam" id="PF04488">
    <property type="entry name" value="Gly_transf_sug"/>
    <property type="match status" value="1"/>
</dbReference>